<sequence>MRRYTQFYVNGNWIDPVTPNRFDVTNPADETIAGVISLGSKSDVDKAVVAARSAFTPFSRFSRQERLELLESILITYNKYYDEIALAISDEMGAPLSFSIEEQASCGTGHLQAAINALKNFQFEENNGNTRVYKEPIGVCAFITPWNWPINQITCKVAPAIATGCTMLLKPSEIAPFSAYLFSQVMDEAGVPSGVFNMINGDGPTVGTAMAEHPDVDMVSFTGSTRAGILVAKAAANTVKRVAQELGGKSANIILDDADLEKAVSNGVIDCFSNSGQSCNAPTRMLVPKSNHDLAVAIAVNTADTIVVGDPKADDTVIGPVVSKLHFNKIQKLIQQGIEEGVELACGGTGKPEHLERGYYIKPTIFVNVDNASTIAQQEIFGPVLAIIPYQDDNEAIQIANDTPYGLCGYVSGSQPRALDIASKLRTGMVHINGAEGSFDAPFGGYKQSGNGREFGEYGFKDFLEIKAVMGIPN</sequence>
<dbReference type="PANTHER" id="PTHR42804">
    <property type="entry name" value="ALDEHYDE DEHYDROGENASE"/>
    <property type="match status" value="1"/>
</dbReference>
<dbReference type="InterPro" id="IPR016161">
    <property type="entry name" value="Ald_DH/histidinol_DH"/>
</dbReference>
<evidence type="ECO:0000259" key="5">
    <source>
        <dbReference type="Pfam" id="PF00171"/>
    </source>
</evidence>
<proteinExistence type="inferred from homology"/>
<dbReference type="InterPro" id="IPR016162">
    <property type="entry name" value="Ald_DH_N"/>
</dbReference>
<dbReference type="Gene3D" id="3.40.309.10">
    <property type="entry name" value="Aldehyde Dehydrogenase, Chain A, domain 2"/>
    <property type="match status" value="1"/>
</dbReference>
<dbReference type="SUPFAM" id="SSF53720">
    <property type="entry name" value="ALDH-like"/>
    <property type="match status" value="1"/>
</dbReference>
<feature type="domain" description="Aldehyde dehydrogenase" evidence="5">
    <location>
        <begin position="13"/>
        <end position="469"/>
    </location>
</feature>
<dbReference type="AlphaFoldDB" id="A0A381PII4"/>
<evidence type="ECO:0000256" key="3">
    <source>
        <dbReference type="ARBA" id="ARBA00024226"/>
    </source>
</evidence>
<comment type="catalytic activity">
    <reaction evidence="4">
        <text>an aldehyde + NAD(+) + H2O = a carboxylate + NADH + 2 H(+)</text>
        <dbReference type="Rhea" id="RHEA:16185"/>
        <dbReference type="ChEBI" id="CHEBI:15377"/>
        <dbReference type="ChEBI" id="CHEBI:15378"/>
        <dbReference type="ChEBI" id="CHEBI:17478"/>
        <dbReference type="ChEBI" id="CHEBI:29067"/>
        <dbReference type="ChEBI" id="CHEBI:57540"/>
        <dbReference type="ChEBI" id="CHEBI:57945"/>
        <dbReference type="EC" id="1.2.1.3"/>
    </reaction>
</comment>
<accession>A0A381PII4</accession>
<dbReference type="GO" id="GO:0004029">
    <property type="term" value="F:aldehyde dehydrogenase (NAD+) activity"/>
    <property type="evidence" value="ECO:0007669"/>
    <property type="project" value="UniProtKB-EC"/>
</dbReference>
<dbReference type="Pfam" id="PF00171">
    <property type="entry name" value="Aldedh"/>
    <property type="match status" value="1"/>
</dbReference>
<dbReference type="InterPro" id="IPR016160">
    <property type="entry name" value="Ald_DH_CS_CYS"/>
</dbReference>
<protein>
    <recommendedName>
        <fullName evidence="3">aldehyde dehydrogenase (NAD(+))</fullName>
        <ecNumber evidence="3">1.2.1.3</ecNumber>
    </recommendedName>
</protein>
<evidence type="ECO:0000256" key="1">
    <source>
        <dbReference type="ARBA" id="ARBA00009986"/>
    </source>
</evidence>
<reference evidence="6" key="1">
    <citation type="submission" date="2018-05" db="EMBL/GenBank/DDBJ databases">
        <authorList>
            <person name="Lanie J.A."/>
            <person name="Ng W.-L."/>
            <person name="Kazmierczak K.M."/>
            <person name="Andrzejewski T.M."/>
            <person name="Davidsen T.M."/>
            <person name="Wayne K.J."/>
            <person name="Tettelin H."/>
            <person name="Glass J.I."/>
            <person name="Rusch D."/>
            <person name="Podicherti R."/>
            <person name="Tsui H.-C.T."/>
            <person name="Winkler M.E."/>
        </authorList>
    </citation>
    <scope>NUCLEOTIDE SEQUENCE</scope>
</reference>
<dbReference type="InterPro" id="IPR016163">
    <property type="entry name" value="Ald_DH_C"/>
</dbReference>
<comment type="similarity">
    <text evidence="1">Belongs to the aldehyde dehydrogenase family.</text>
</comment>
<name>A0A381PII4_9ZZZZ</name>
<dbReference type="InterPro" id="IPR015590">
    <property type="entry name" value="Aldehyde_DH_dom"/>
</dbReference>
<evidence type="ECO:0000313" key="6">
    <source>
        <dbReference type="EMBL" id="SUZ65899.1"/>
    </source>
</evidence>
<dbReference type="PANTHER" id="PTHR42804:SF1">
    <property type="entry name" value="ALDEHYDE DEHYDROGENASE-RELATED"/>
    <property type="match status" value="1"/>
</dbReference>
<dbReference type="Gene3D" id="3.40.605.10">
    <property type="entry name" value="Aldehyde Dehydrogenase, Chain A, domain 1"/>
    <property type="match status" value="1"/>
</dbReference>
<dbReference type="EMBL" id="UINC01000971">
    <property type="protein sequence ID" value="SUZ65899.1"/>
    <property type="molecule type" value="Genomic_DNA"/>
</dbReference>
<gene>
    <name evidence="6" type="ORF">METZ01_LOCUS18753</name>
</gene>
<evidence type="ECO:0000256" key="2">
    <source>
        <dbReference type="ARBA" id="ARBA00023002"/>
    </source>
</evidence>
<organism evidence="6">
    <name type="scientific">marine metagenome</name>
    <dbReference type="NCBI Taxonomy" id="408172"/>
    <lineage>
        <taxon>unclassified sequences</taxon>
        <taxon>metagenomes</taxon>
        <taxon>ecological metagenomes</taxon>
    </lineage>
</organism>
<keyword evidence="2" id="KW-0560">Oxidoreductase</keyword>
<dbReference type="CDD" id="cd07138">
    <property type="entry name" value="ALDH_CddD_SSP0762"/>
    <property type="match status" value="1"/>
</dbReference>
<dbReference type="PROSITE" id="PS00070">
    <property type="entry name" value="ALDEHYDE_DEHYDR_CYS"/>
    <property type="match status" value="1"/>
</dbReference>
<dbReference type="EC" id="1.2.1.3" evidence="3"/>
<dbReference type="FunFam" id="3.40.605.10:FF:000007">
    <property type="entry name" value="NAD/NADP-dependent betaine aldehyde dehydrogenase"/>
    <property type="match status" value="1"/>
</dbReference>
<evidence type="ECO:0000256" key="4">
    <source>
        <dbReference type="ARBA" id="ARBA00049194"/>
    </source>
</evidence>